<feature type="coiled-coil region" evidence="1">
    <location>
        <begin position="42"/>
        <end position="97"/>
    </location>
</feature>
<reference evidence="2 3" key="1">
    <citation type="submission" date="2013-11" db="EMBL/GenBank/DDBJ databases">
        <title>The Genome Sequence of Phytophthora parasitica CJ01A1.</title>
        <authorList>
            <consortium name="The Broad Institute Genomics Platform"/>
            <person name="Russ C."/>
            <person name="Tyler B."/>
            <person name="Panabieres F."/>
            <person name="Shan W."/>
            <person name="Tripathy S."/>
            <person name="Grunwald N."/>
            <person name="Machado M."/>
            <person name="Johnson C.S."/>
            <person name="Walker B."/>
            <person name="Young S.K."/>
            <person name="Zeng Q."/>
            <person name="Gargeya S."/>
            <person name="Fitzgerald M."/>
            <person name="Haas B."/>
            <person name="Abouelleil A."/>
            <person name="Allen A.W."/>
            <person name="Alvarado L."/>
            <person name="Arachchi H.M."/>
            <person name="Berlin A.M."/>
            <person name="Chapman S.B."/>
            <person name="Gainer-Dewar J."/>
            <person name="Goldberg J."/>
            <person name="Griggs A."/>
            <person name="Gujja S."/>
            <person name="Hansen M."/>
            <person name="Howarth C."/>
            <person name="Imamovic A."/>
            <person name="Ireland A."/>
            <person name="Larimer J."/>
            <person name="McCowan C."/>
            <person name="Murphy C."/>
            <person name="Pearson M."/>
            <person name="Poon T.W."/>
            <person name="Priest M."/>
            <person name="Roberts A."/>
            <person name="Saif S."/>
            <person name="Shea T."/>
            <person name="Sisk P."/>
            <person name="Sykes S."/>
            <person name="Wortman J."/>
            <person name="Nusbaum C."/>
            <person name="Birren B."/>
        </authorList>
    </citation>
    <scope>NUCLEOTIDE SEQUENCE [LARGE SCALE GENOMIC DNA]</scope>
    <source>
        <strain evidence="2 3">CJ01A1</strain>
    </source>
</reference>
<sequence>MQLPYATRAIFTRVSRKLGRPLNLLSSFVKNVMTQSSGSSGLQRLEAELASVASIREEHRRLQVSSAVGARRSQRQIETLERQVVDLRSQLTALTGHPDLGSAPPPALARRLQAQDRERTPRHSFGVRRTLGTAAWLGFVRNVASISNDLSLFGTSVIKRPPNCVGHVNG</sequence>
<protein>
    <submittedName>
        <fullName evidence="2">Uncharacterized protein</fullName>
    </submittedName>
</protein>
<organism evidence="2 3">
    <name type="scientific">Phytophthora nicotianae CJ01A1</name>
    <dbReference type="NCBI Taxonomy" id="1317063"/>
    <lineage>
        <taxon>Eukaryota</taxon>
        <taxon>Sar</taxon>
        <taxon>Stramenopiles</taxon>
        <taxon>Oomycota</taxon>
        <taxon>Peronosporomycetes</taxon>
        <taxon>Peronosporales</taxon>
        <taxon>Peronosporaceae</taxon>
        <taxon>Phytophthora</taxon>
    </lineage>
</organism>
<gene>
    <name evidence="2" type="ORF">F441_22371</name>
</gene>
<accession>W2VS88</accession>
<dbReference type="Proteomes" id="UP000018958">
    <property type="component" value="Unassembled WGS sequence"/>
</dbReference>
<evidence type="ECO:0000256" key="1">
    <source>
        <dbReference type="SAM" id="Coils"/>
    </source>
</evidence>
<dbReference type="EMBL" id="ANIX01004588">
    <property type="protein sequence ID" value="ETP00209.1"/>
    <property type="molecule type" value="Genomic_DNA"/>
</dbReference>
<proteinExistence type="predicted"/>
<dbReference type="AlphaFoldDB" id="W2VS88"/>
<name>W2VS88_PHYNI</name>
<evidence type="ECO:0000313" key="2">
    <source>
        <dbReference type="EMBL" id="ETP00209.1"/>
    </source>
</evidence>
<comment type="caution">
    <text evidence="2">The sequence shown here is derived from an EMBL/GenBank/DDBJ whole genome shotgun (WGS) entry which is preliminary data.</text>
</comment>
<evidence type="ECO:0000313" key="3">
    <source>
        <dbReference type="Proteomes" id="UP000018958"/>
    </source>
</evidence>
<keyword evidence="1" id="KW-0175">Coiled coil</keyword>